<organism evidence="1">
    <name type="scientific">Phaeomonas parva</name>
    <dbReference type="NCBI Taxonomy" id="124430"/>
    <lineage>
        <taxon>Eukaryota</taxon>
        <taxon>Sar</taxon>
        <taxon>Stramenopiles</taxon>
        <taxon>Ochrophyta</taxon>
        <taxon>Pinguiophyceae</taxon>
        <taxon>Pinguiochrysidales</taxon>
        <taxon>Pinguiochrysidaceae</taxon>
        <taxon>Phaeomonas</taxon>
    </lineage>
</organism>
<sequence length="271" mass="28855">MSAAVSARNRASATPTAPRRWDFSACDALMQRQNVSPQQWELLKQDLVFASSLGMENNCTQTARCLCLCWFCPVVGCFIGLCLNKNAENTIRERMQTAMNNHRETFLNYNIKLDYRIEGAWPVFFASILGPPRVAVGTSAPVGGAPAAAVVVMGTPAPVVQATPASGGGAPPVATAQPLPHVGPAAPQFSPPQTQTMEHGYGAAPPAYTAPPSYAPVATAPPARTTTVDLRIPEGVNPGDFLQVMVEGRQVEVMVPEIIPANRHISVQVQL</sequence>
<dbReference type="EMBL" id="HBGJ01024014">
    <property type="protein sequence ID" value="CAD9256963.1"/>
    <property type="molecule type" value="Transcribed_RNA"/>
</dbReference>
<evidence type="ECO:0000313" key="1">
    <source>
        <dbReference type="EMBL" id="CAD9256963.1"/>
    </source>
</evidence>
<accession>A0A7S1U6L1</accession>
<gene>
    <name evidence="1" type="ORF">PPAR1163_LOCUS15334</name>
</gene>
<reference evidence="1" key="1">
    <citation type="submission" date="2021-01" db="EMBL/GenBank/DDBJ databases">
        <authorList>
            <person name="Corre E."/>
            <person name="Pelletier E."/>
            <person name="Niang G."/>
            <person name="Scheremetjew M."/>
            <person name="Finn R."/>
            <person name="Kale V."/>
            <person name="Holt S."/>
            <person name="Cochrane G."/>
            <person name="Meng A."/>
            <person name="Brown T."/>
            <person name="Cohen L."/>
        </authorList>
    </citation>
    <scope>NUCLEOTIDE SEQUENCE</scope>
    <source>
        <strain evidence="1">CCMP2877</strain>
    </source>
</reference>
<dbReference type="AlphaFoldDB" id="A0A7S1U6L1"/>
<proteinExistence type="predicted"/>
<name>A0A7S1U6L1_9STRA</name>
<protein>
    <submittedName>
        <fullName evidence="1">Uncharacterized protein</fullName>
    </submittedName>
</protein>